<dbReference type="Pfam" id="PF26640">
    <property type="entry name" value="DUF8212"/>
    <property type="match status" value="1"/>
</dbReference>
<dbReference type="EMBL" id="MU001493">
    <property type="protein sequence ID" value="KAF2451020.1"/>
    <property type="molecule type" value="Genomic_DNA"/>
</dbReference>
<reference evidence="3" key="1">
    <citation type="journal article" date="2020" name="Stud. Mycol.">
        <title>101 Dothideomycetes genomes: a test case for predicting lifestyles and emergence of pathogens.</title>
        <authorList>
            <person name="Haridas S."/>
            <person name="Albert R."/>
            <person name="Binder M."/>
            <person name="Bloem J."/>
            <person name="Labutti K."/>
            <person name="Salamov A."/>
            <person name="Andreopoulos B."/>
            <person name="Baker S."/>
            <person name="Barry K."/>
            <person name="Bills G."/>
            <person name="Bluhm B."/>
            <person name="Cannon C."/>
            <person name="Castanera R."/>
            <person name="Culley D."/>
            <person name="Daum C."/>
            <person name="Ezra D."/>
            <person name="Gonzalez J."/>
            <person name="Henrissat B."/>
            <person name="Kuo A."/>
            <person name="Liang C."/>
            <person name="Lipzen A."/>
            <person name="Lutzoni F."/>
            <person name="Magnuson J."/>
            <person name="Mondo S."/>
            <person name="Nolan M."/>
            <person name="Ohm R."/>
            <person name="Pangilinan J."/>
            <person name="Park H.-J."/>
            <person name="Ramirez L."/>
            <person name="Alfaro M."/>
            <person name="Sun H."/>
            <person name="Tritt A."/>
            <person name="Yoshinaga Y."/>
            <person name="Zwiers L.-H."/>
            <person name="Turgeon B."/>
            <person name="Goodwin S."/>
            <person name="Spatafora J."/>
            <person name="Crous P."/>
            <person name="Grigoriev I."/>
        </authorList>
    </citation>
    <scope>NUCLEOTIDE SEQUENCE</scope>
    <source>
        <strain evidence="3">CBS 690.94</strain>
    </source>
</reference>
<proteinExistence type="predicted"/>
<protein>
    <submittedName>
        <fullName evidence="3">HET-domain-containing protein</fullName>
    </submittedName>
</protein>
<evidence type="ECO:0000313" key="3">
    <source>
        <dbReference type="EMBL" id="KAF2451020.1"/>
    </source>
</evidence>
<evidence type="ECO:0000259" key="1">
    <source>
        <dbReference type="Pfam" id="PF06985"/>
    </source>
</evidence>
<feature type="non-terminal residue" evidence="3">
    <location>
        <position position="315"/>
    </location>
</feature>
<dbReference type="PANTHER" id="PTHR10622:SF10">
    <property type="entry name" value="HET DOMAIN-CONTAINING PROTEIN"/>
    <property type="match status" value="1"/>
</dbReference>
<name>A0A9P4PVG2_9PLEO</name>
<accession>A0A9P4PVG2</accession>
<evidence type="ECO:0000313" key="4">
    <source>
        <dbReference type="Proteomes" id="UP000799764"/>
    </source>
</evidence>
<dbReference type="InterPro" id="IPR058525">
    <property type="entry name" value="DUF8212"/>
</dbReference>
<feature type="domain" description="DUF8212" evidence="2">
    <location>
        <begin position="227"/>
        <end position="300"/>
    </location>
</feature>
<comment type="caution">
    <text evidence="3">The sequence shown here is derived from an EMBL/GenBank/DDBJ whole genome shotgun (WGS) entry which is preliminary data.</text>
</comment>
<feature type="domain" description="Heterokaryon incompatibility" evidence="1">
    <location>
        <begin position="23"/>
        <end position="109"/>
    </location>
</feature>
<keyword evidence="4" id="KW-1185">Reference proteome</keyword>
<dbReference type="PANTHER" id="PTHR10622">
    <property type="entry name" value="HET DOMAIN-CONTAINING PROTEIN"/>
    <property type="match status" value="1"/>
</dbReference>
<dbReference type="InterPro" id="IPR010730">
    <property type="entry name" value="HET"/>
</dbReference>
<gene>
    <name evidence="3" type="ORF">P171DRAFT_322931</name>
</gene>
<dbReference type="OrthoDB" id="674604at2759"/>
<dbReference type="Proteomes" id="UP000799764">
    <property type="component" value="Unassembled WGS sequence"/>
</dbReference>
<evidence type="ECO:0000259" key="2">
    <source>
        <dbReference type="Pfam" id="PF26640"/>
    </source>
</evidence>
<dbReference type="Pfam" id="PF06985">
    <property type="entry name" value="HET"/>
    <property type="match status" value="1"/>
</dbReference>
<sequence>MRLLSANSLQLHQFNDEGRLPPYAILSHTWGDQEVSLSDLESDNISLKSGFRKIEQACKQALIDGLEFVWVDTCCIDKGSSAELSEAINSMFRWYECASACYAYLEDVHWQPGLKGSRWFARGWTLQELIAPNEVYFYNSEWKTIGTRTELCSCIEEITSINQDVLTAHHRNLGHGTIGPLLASKSVAQRMAWAANRETTRPEDMAYSLLGLFDIHMPLIYGEGVNKAFTRLQAEILRDSADHSILAWSTESHISTITVDQPQSTPGGPIDPRDHVAVALATQPKLFALCKNIATILASDARPIEMTSRGLKIDL</sequence>
<dbReference type="AlphaFoldDB" id="A0A9P4PVG2"/>
<organism evidence="3 4">
    <name type="scientific">Karstenula rhodostoma CBS 690.94</name>
    <dbReference type="NCBI Taxonomy" id="1392251"/>
    <lineage>
        <taxon>Eukaryota</taxon>
        <taxon>Fungi</taxon>
        <taxon>Dikarya</taxon>
        <taxon>Ascomycota</taxon>
        <taxon>Pezizomycotina</taxon>
        <taxon>Dothideomycetes</taxon>
        <taxon>Pleosporomycetidae</taxon>
        <taxon>Pleosporales</taxon>
        <taxon>Massarineae</taxon>
        <taxon>Didymosphaeriaceae</taxon>
        <taxon>Karstenula</taxon>
    </lineage>
</organism>